<sequence>MGTVEGRGLGDSVAQVHVAVTTGMGRAQLEVSSQLGAVRPGHTHQDTRVVVCSLPARQLAPARSTIAPLACPLAIHNDAHSHARRSSARSHPLRLPALDAPWTRTHIGCTRNLNLTIYTASKTPSLRPRPNPTRLANHFTATMGNSQSALPTDAPTARASADTSSRHRSSHHHGYPGSSLDASRRAALSSRSTGSLRDTDAAARRAARRAARQAAEQAQQQREPIDASEIVDGGHVAPVNALYHATHHYDPYLVRDLIRARRLAPFYAGLEDVDEDEIAAMAAASLVADGSTPASAGSASAADTEDVARVKAWMARVGGAIECPICFLFTAQNINRSKCCDQPICTECFVQIKRPDATNPADCPYCAMPGFAVYYTPPNPTPLPACSAPATTEPIAVPTTSSSSSHLAAPDPWPSTTSAHSLGATDLSVSPRAPLTVTATTYTRTTRSASTSALPTMSANDTDSDSAVGARPSTETTTSTSSPGDPITSDAIRPEYVRQLKQQHQLDALREHQEAAAGRIRRLLVEQQQAGTIPAAAATAALLAMTLGGGGNSRARSSRSSRSDRSPAASAVPAAPAFDVDLEELMVMEAIRQSLAEEEARTQRQQREQQQGQQGQQAESTSVQGASAPASRRDADEEVALPASTEPSSSSPNEEAATADAVSPLVDPADAAAPPEPAVAGLGEKPAPPSAASLHEAEGVVASSSAAAS</sequence>
<proteinExistence type="inferred from homology"/>
<evidence type="ECO:0000256" key="1">
    <source>
        <dbReference type="ARBA" id="ARBA00010402"/>
    </source>
</evidence>
<feature type="region of interest" description="Disordered" evidence="2">
    <location>
        <begin position="549"/>
        <end position="573"/>
    </location>
</feature>
<dbReference type="EMBL" id="GG745340">
    <property type="protein sequence ID" value="KNE62434.1"/>
    <property type="molecule type" value="Genomic_DNA"/>
</dbReference>
<protein>
    <recommendedName>
        <fullName evidence="5">RING-type domain-containing protein</fullName>
    </recommendedName>
</protein>
<feature type="compositionally biased region" description="Low complexity" evidence="2">
    <location>
        <begin position="608"/>
        <end position="619"/>
    </location>
</feature>
<comment type="similarity">
    <text evidence="1">Belongs to the SIP5 family.</text>
</comment>
<feature type="region of interest" description="Disordered" evidence="2">
    <location>
        <begin position="144"/>
        <end position="231"/>
    </location>
</feature>
<dbReference type="InterPro" id="IPR039301">
    <property type="entry name" value="Sip5/DA2"/>
</dbReference>
<feature type="compositionally biased region" description="Low complexity" evidence="2">
    <location>
        <begin position="178"/>
        <end position="196"/>
    </location>
</feature>
<feature type="region of interest" description="Disordered" evidence="2">
    <location>
        <begin position="597"/>
        <end position="709"/>
    </location>
</feature>
<reference evidence="4" key="2">
    <citation type="submission" date="2009-11" db="EMBL/GenBank/DDBJ databases">
        <title>The Genome Sequence of Allomyces macrogynus strain ATCC 38327.</title>
        <authorList>
            <consortium name="The Broad Institute Genome Sequencing Platform"/>
            <person name="Russ C."/>
            <person name="Cuomo C."/>
            <person name="Shea T."/>
            <person name="Young S.K."/>
            <person name="Zeng Q."/>
            <person name="Koehrsen M."/>
            <person name="Haas B."/>
            <person name="Borodovsky M."/>
            <person name="Guigo R."/>
            <person name="Alvarado L."/>
            <person name="Berlin A."/>
            <person name="Borenstein D."/>
            <person name="Chen Z."/>
            <person name="Engels R."/>
            <person name="Freedman E."/>
            <person name="Gellesch M."/>
            <person name="Goldberg J."/>
            <person name="Griggs A."/>
            <person name="Gujja S."/>
            <person name="Heiman D."/>
            <person name="Hepburn T."/>
            <person name="Howarth C."/>
            <person name="Jen D."/>
            <person name="Larson L."/>
            <person name="Lewis B."/>
            <person name="Mehta T."/>
            <person name="Park D."/>
            <person name="Pearson M."/>
            <person name="Roberts A."/>
            <person name="Saif S."/>
            <person name="Shenoy N."/>
            <person name="Sisk P."/>
            <person name="Stolte C."/>
            <person name="Sykes S."/>
            <person name="Walk T."/>
            <person name="White J."/>
            <person name="Yandava C."/>
            <person name="Burger G."/>
            <person name="Gray M.W."/>
            <person name="Holland P.W.H."/>
            <person name="King N."/>
            <person name="Lang F.B.F."/>
            <person name="Roger A.J."/>
            <person name="Ruiz-Trillo I."/>
            <person name="Lander E."/>
            <person name="Nusbaum C."/>
        </authorList>
    </citation>
    <scope>NUCLEOTIDE SEQUENCE [LARGE SCALE GENOMIC DNA]</scope>
    <source>
        <strain evidence="4">ATCC 38327</strain>
    </source>
</reference>
<feature type="compositionally biased region" description="Low complexity" evidence="2">
    <location>
        <begin position="151"/>
        <end position="163"/>
    </location>
</feature>
<dbReference type="PANTHER" id="PTHR31315">
    <property type="entry name" value="PROTEIN SIP5"/>
    <property type="match status" value="1"/>
</dbReference>
<dbReference type="AlphaFoldDB" id="A0A0L0SJ04"/>
<reference evidence="3 4" key="1">
    <citation type="submission" date="2009-11" db="EMBL/GenBank/DDBJ databases">
        <title>Annotation of Allomyces macrogynus ATCC 38327.</title>
        <authorList>
            <consortium name="The Broad Institute Genome Sequencing Platform"/>
            <person name="Russ C."/>
            <person name="Cuomo C."/>
            <person name="Burger G."/>
            <person name="Gray M.W."/>
            <person name="Holland P.W.H."/>
            <person name="King N."/>
            <person name="Lang F.B.F."/>
            <person name="Roger A.J."/>
            <person name="Ruiz-Trillo I."/>
            <person name="Young S.K."/>
            <person name="Zeng Q."/>
            <person name="Gargeya S."/>
            <person name="Fitzgerald M."/>
            <person name="Haas B."/>
            <person name="Abouelleil A."/>
            <person name="Alvarado L."/>
            <person name="Arachchi H.M."/>
            <person name="Berlin A."/>
            <person name="Chapman S.B."/>
            <person name="Gearin G."/>
            <person name="Goldberg J."/>
            <person name="Griggs A."/>
            <person name="Gujja S."/>
            <person name="Hansen M."/>
            <person name="Heiman D."/>
            <person name="Howarth C."/>
            <person name="Larimer J."/>
            <person name="Lui A."/>
            <person name="MacDonald P.J.P."/>
            <person name="McCowen C."/>
            <person name="Montmayeur A."/>
            <person name="Murphy C."/>
            <person name="Neiman D."/>
            <person name="Pearson M."/>
            <person name="Priest M."/>
            <person name="Roberts A."/>
            <person name="Saif S."/>
            <person name="Shea T."/>
            <person name="Sisk P."/>
            <person name="Stolte C."/>
            <person name="Sykes S."/>
            <person name="Wortman J."/>
            <person name="Nusbaum C."/>
            <person name="Birren B."/>
        </authorList>
    </citation>
    <scope>NUCLEOTIDE SEQUENCE [LARGE SCALE GENOMIC DNA]</scope>
    <source>
        <strain evidence="3 4">ATCC 38327</strain>
    </source>
</reference>
<feature type="compositionally biased region" description="Basic and acidic residues" evidence="2">
    <location>
        <begin position="598"/>
        <end position="607"/>
    </location>
</feature>
<evidence type="ECO:0000313" key="4">
    <source>
        <dbReference type="Proteomes" id="UP000054350"/>
    </source>
</evidence>
<dbReference type="VEuPathDB" id="FungiDB:AMAG_07653"/>
<dbReference type="SUPFAM" id="SSF57850">
    <property type="entry name" value="RING/U-box"/>
    <property type="match status" value="1"/>
</dbReference>
<dbReference type="OrthoDB" id="21471at2759"/>
<name>A0A0L0SJ04_ALLM3</name>
<dbReference type="Proteomes" id="UP000054350">
    <property type="component" value="Unassembled WGS sequence"/>
</dbReference>
<evidence type="ECO:0000313" key="3">
    <source>
        <dbReference type="EMBL" id="KNE62434.1"/>
    </source>
</evidence>
<dbReference type="PANTHER" id="PTHR31315:SF1">
    <property type="entry name" value="PROTEIN SIP5"/>
    <property type="match status" value="1"/>
</dbReference>
<feature type="compositionally biased region" description="Low complexity" evidence="2">
    <location>
        <begin position="640"/>
        <end position="673"/>
    </location>
</feature>
<gene>
    <name evidence="3" type="ORF">AMAG_07653</name>
</gene>
<feature type="compositionally biased region" description="Low complexity" evidence="2">
    <location>
        <begin position="472"/>
        <end position="489"/>
    </location>
</feature>
<accession>A0A0L0SJ04</accession>
<feature type="compositionally biased region" description="Low complexity" evidence="2">
    <location>
        <begin position="212"/>
        <end position="222"/>
    </location>
</feature>
<keyword evidence="4" id="KW-1185">Reference proteome</keyword>
<organism evidence="3 4">
    <name type="scientific">Allomyces macrogynus (strain ATCC 38327)</name>
    <name type="common">Allomyces javanicus var. macrogynus</name>
    <dbReference type="NCBI Taxonomy" id="578462"/>
    <lineage>
        <taxon>Eukaryota</taxon>
        <taxon>Fungi</taxon>
        <taxon>Fungi incertae sedis</taxon>
        <taxon>Blastocladiomycota</taxon>
        <taxon>Blastocladiomycetes</taxon>
        <taxon>Blastocladiales</taxon>
        <taxon>Blastocladiaceae</taxon>
        <taxon>Allomyces</taxon>
    </lineage>
</organism>
<feature type="compositionally biased region" description="Low complexity" evidence="2">
    <location>
        <begin position="553"/>
        <end position="573"/>
    </location>
</feature>
<dbReference type="STRING" id="578462.A0A0L0SJ04"/>
<feature type="region of interest" description="Disordered" evidence="2">
    <location>
        <begin position="396"/>
        <end position="490"/>
    </location>
</feature>
<feature type="compositionally biased region" description="Low complexity" evidence="2">
    <location>
        <begin position="432"/>
        <end position="456"/>
    </location>
</feature>
<dbReference type="eggNOG" id="KOG2789">
    <property type="taxonomic scope" value="Eukaryota"/>
</dbReference>
<evidence type="ECO:0000256" key="2">
    <source>
        <dbReference type="SAM" id="MobiDB-lite"/>
    </source>
</evidence>
<evidence type="ECO:0008006" key="5">
    <source>
        <dbReference type="Google" id="ProtNLM"/>
    </source>
</evidence>
<dbReference type="GO" id="GO:0005737">
    <property type="term" value="C:cytoplasm"/>
    <property type="evidence" value="ECO:0007669"/>
    <property type="project" value="TreeGrafter"/>
</dbReference>